<evidence type="ECO:0000313" key="1">
    <source>
        <dbReference type="EMBL" id="TFK26718.1"/>
    </source>
</evidence>
<organism evidence="1 2">
    <name type="scientific">Coprinopsis marcescibilis</name>
    <name type="common">Agaric fungus</name>
    <name type="synonym">Psathyrella marcescibilis</name>
    <dbReference type="NCBI Taxonomy" id="230819"/>
    <lineage>
        <taxon>Eukaryota</taxon>
        <taxon>Fungi</taxon>
        <taxon>Dikarya</taxon>
        <taxon>Basidiomycota</taxon>
        <taxon>Agaricomycotina</taxon>
        <taxon>Agaricomycetes</taxon>
        <taxon>Agaricomycetidae</taxon>
        <taxon>Agaricales</taxon>
        <taxon>Agaricineae</taxon>
        <taxon>Psathyrellaceae</taxon>
        <taxon>Coprinopsis</taxon>
    </lineage>
</organism>
<gene>
    <name evidence="1" type="ORF">FA15DRAFT_587820</name>
</gene>
<name>A0A5C3L206_COPMA</name>
<accession>A0A5C3L206</accession>
<reference evidence="1 2" key="1">
    <citation type="journal article" date="2019" name="Nat. Ecol. Evol.">
        <title>Megaphylogeny resolves global patterns of mushroom evolution.</title>
        <authorList>
            <person name="Varga T."/>
            <person name="Krizsan K."/>
            <person name="Foldi C."/>
            <person name="Dima B."/>
            <person name="Sanchez-Garcia M."/>
            <person name="Sanchez-Ramirez S."/>
            <person name="Szollosi G.J."/>
            <person name="Szarkandi J.G."/>
            <person name="Papp V."/>
            <person name="Albert L."/>
            <person name="Andreopoulos W."/>
            <person name="Angelini C."/>
            <person name="Antonin V."/>
            <person name="Barry K.W."/>
            <person name="Bougher N.L."/>
            <person name="Buchanan P."/>
            <person name="Buyck B."/>
            <person name="Bense V."/>
            <person name="Catcheside P."/>
            <person name="Chovatia M."/>
            <person name="Cooper J."/>
            <person name="Damon W."/>
            <person name="Desjardin D."/>
            <person name="Finy P."/>
            <person name="Geml J."/>
            <person name="Haridas S."/>
            <person name="Hughes K."/>
            <person name="Justo A."/>
            <person name="Karasinski D."/>
            <person name="Kautmanova I."/>
            <person name="Kiss B."/>
            <person name="Kocsube S."/>
            <person name="Kotiranta H."/>
            <person name="LaButti K.M."/>
            <person name="Lechner B.E."/>
            <person name="Liimatainen K."/>
            <person name="Lipzen A."/>
            <person name="Lukacs Z."/>
            <person name="Mihaltcheva S."/>
            <person name="Morgado L.N."/>
            <person name="Niskanen T."/>
            <person name="Noordeloos M.E."/>
            <person name="Ohm R.A."/>
            <person name="Ortiz-Santana B."/>
            <person name="Ovrebo C."/>
            <person name="Racz N."/>
            <person name="Riley R."/>
            <person name="Savchenko A."/>
            <person name="Shiryaev A."/>
            <person name="Soop K."/>
            <person name="Spirin V."/>
            <person name="Szebenyi C."/>
            <person name="Tomsovsky M."/>
            <person name="Tulloss R.E."/>
            <person name="Uehling J."/>
            <person name="Grigoriev I.V."/>
            <person name="Vagvolgyi C."/>
            <person name="Papp T."/>
            <person name="Martin F.M."/>
            <person name="Miettinen O."/>
            <person name="Hibbett D.S."/>
            <person name="Nagy L.G."/>
        </authorList>
    </citation>
    <scope>NUCLEOTIDE SEQUENCE [LARGE SCALE GENOMIC DNA]</scope>
    <source>
        <strain evidence="1 2">CBS 121175</strain>
    </source>
</reference>
<keyword evidence="2" id="KW-1185">Reference proteome</keyword>
<dbReference type="Gene3D" id="3.30.450.30">
    <property type="entry name" value="Dynein light chain 2a, cytoplasmic"/>
    <property type="match status" value="1"/>
</dbReference>
<evidence type="ECO:0008006" key="3">
    <source>
        <dbReference type="Google" id="ProtNLM"/>
    </source>
</evidence>
<dbReference type="EMBL" id="ML210172">
    <property type="protein sequence ID" value="TFK26718.1"/>
    <property type="molecule type" value="Genomic_DNA"/>
</dbReference>
<dbReference type="OrthoDB" id="3201641at2759"/>
<proteinExistence type="predicted"/>
<sequence length="171" mass="18819">MLVLSKLQNTLSRILSFPDLHTAVLLTVSGELVSFAADPVRPKDDIRVIAGLASEIWRETKEQGYGIVDSEDMDIDFRQKFGRIAVLPVDDEGHSTDDSEGGAVEGYSEDRQPLMLLALNANENTDLDEIRETGLAYARHLSKPMSRFRPYLAVKPAPLTPSALSPTPARV</sequence>
<dbReference type="SUPFAM" id="SSF103196">
    <property type="entry name" value="Roadblock/LC7 domain"/>
    <property type="match status" value="1"/>
</dbReference>
<protein>
    <recommendedName>
        <fullName evidence="3">Roadblock/LAMTOR2 domain-containing protein</fullName>
    </recommendedName>
</protein>
<evidence type="ECO:0000313" key="2">
    <source>
        <dbReference type="Proteomes" id="UP000307440"/>
    </source>
</evidence>
<dbReference type="Proteomes" id="UP000307440">
    <property type="component" value="Unassembled WGS sequence"/>
</dbReference>
<dbReference type="AlphaFoldDB" id="A0A5C3L206"/>